<dbReference type="InParanoid" id="A0A162N9M1"/>
<dbReference type="RefSeq" id="XP_018290428.1">
    <property type="nucleotide sequence ID" value="XM_018431676.1"/>
</dbReference>
<dbReference type="GeneID" id="28992582"/>
<feature type="transmembrane region" description="Helical" evidence="1">
    <location>
        <begin position="101"/>
        <end position="123"/>
    </location>
</feature>
<keyword evidence="1" id="KW-0812">Transmembrane</keyword>
<keyword evidence="1" id="KW-0472">Membrane</keyword>
<accession>A0A162N9M1</accession>
<evidence type="ECO:0000256" key="1">
    <source>
        <dbReference type="SAM" id="Phobius"/>
    </source>
</evidence>
<keyword evidence="1" id="KW-1133">Transmembrane helix</keyword>
<organism evidence="2 3">
    <name type="scientific">Phycomyces blakesleeanus (strain ATCC 8743b / DSM 1359 / FGSC 10004 / NBRC 33097 / NRRL 1555)</name>
    <dbReference type="NCBI Taxonomy" id="763407"/>
    <lineage>
        <taxon>Eukaryota</taxon>
        <taxon>Fungi</taxon>
        <taxon>Fungi incertae sedis</taxon>
        <taxon>Mucoromycota</taxon>
        <taxon>Mucoromycotina</taxon>
        <taxon>Mucoromycetes</taxon>
        <taxon>Mucorales</taxon>
        <taxon>Phycomycetaceae</taxon>
        <taxon>Phycomyces</taxon>
    </lineage>
</organism>
<dbReference type="EMBL" id="KV440983">
    <property type="protein sequence ID" value="OAD72388.1"/>
    <property type="molecule type" value="Genomic_DNA"/>
</dbReference>
<feature type="transmembrane region" description="Helical" evidence="1">
    <location>
        <begin position="39"/>
        <end position="62"/>
    </location>
</feature>
<evidence type="ECO:0000313" key="2">
    <source>
        <dbReference type="EMBL" id="OAD72388.1"/>
    </source>
</evidence>
<sequence>MPKWQLYDYTDMDMGPGDGARMKVYNSKEMALRNCDSTITTLGLILGVTSMIGLAVSLLTLLPMNVYNTVIALKSLKDLLQYEYIKHGQLGSLSKEVQLCLAFLAGSIVSSLTTVIMVFGVCFRSTKSLARVDHNSTPPVPTTPKGYVGLISRERELDLESANRSRQEKSYDRPPSKWVCLTKRFMYISQIIWACFGTYLLFFMDLPADALPDNVFGSAVLSLSILWLNYAILSVFTFILLFISFLLILGGGRRDKKKSGVSRARKYGIQVSHERTPLLKESPIS</sequence>
<feature type="transmembrane region" description="Helical" evidence="1">
    <location>
        <begin position="224"/>
        <end position="249"/>
    </location>
</feature>
<protein>
    <submittedName>
        <fullName evidence="2">Uncharacterized protein</fullName>
    </submittedName>
</protein>
<evidence type="ECO:0000313" key="3">
    <source>
        <dbReference type="Proteomes" id="UP000077315"/>
    </source>
</evidence>
<feature type="transmembrane region" description="Helical" evidence="1">
    <location>
        <begin position="185"/>
        <end position="204"/>
    </location>
</feature>
<keyword evidence="3" id="KW-1185">Reference proteome</keyword>
<dbReference type="VEuPathDB" id="FungiDB:PHYBLDRAFT_146581"/>
<dbReference type="AlphaFoldDB" id="A0A162N9M1"/>
<proteinExistence type="predicted"/>
<name>A0A162N9M1_PHYB8</name>
<dbReference type="OrthoDB" id="2279810at2759"/>
<reference evidence="3" key="1">
    <citation type="submission" date="2015-06" db="EMBL/GenBank/DDBJ databases">
        <title>Expansion of signal transduction pathways in fungi by whole-genome duplication.</title>
        <authorList>
            <consortium name="DOE Joint Genome Institute"/>
            <person name="Corrochano L.M."/>
            <person name="Kuo A."/>
            <person name="Marcet-Houben M."/>
            <person name="Polaino S."/>
            <person name="Salamov A."/>
            <person name="Villalobos J.M."/>
            <person name="Alvarez M.I."/>
            <person name="Avalos J."/>
            <person name="Benito E.P."/>
            <person name="Benoit I."/>
            <person name="Burger G."/>
            <person name="Camino L.P."/>
            <person name="Canovas D."/>
            <person name="Cerda-Olmedo E."/>
            <person name="Cheng J.-F."/>
            <person name="Dominguez A."/>
            <person name="Elias M."/>
            <person name="Eslava A.P."/>
            <person name="Glaser F."/>
            <person name="Grimwood J."/>
            <person name="Gutierrez G."/>
            <person name="Heitman J."/>
            <person name="Henrissat B."/>
            <person name="Iturriaga E.A."/>
            <person name="Lang B.F."/>
            <person name="Lavin J.L."/>
            <person name="Lee S."/>
            <person name="Li W."/>
            <person name="Lindquist E."/>
            <person name="Lopez-Garcia S."/>
            <person name="Luque E.M."/>
            <person name="Marcos A.T."/>
            <person name="Martin J."/>
            <person name="McCluskey K."/>
            <person name="Medina H.R."/>
            <person name="Miralles-Duran A."/>
            <person name="Miyazaki A."/>
            <person name="Munoz-Torres E."/>
            <person name="Oguiza J.A."/>
            <person name="Ohm R."/>
            <person name="Olmedo M."/>
            <person name="Orejas M."/>
            <person name="Ortiz-Castellanos L."/>
            <person name="Pisabarro A.G."/>
            <person name="Rodriguez-Romero J."/>
            <person name="Ruiz-Herrera J."/>
            <person name="Ruiz-Vazquez R."/>
            <person name="Sanz C."/>
            <person name="Schackwitz W."/>
            <person name="Schmutz J."/>
            <person name="Shahriari M."/>
            <person name="Shelest E."/>
            <person name="Silva-Franco F."/>
            <person name="Soanes D."/>
            <person name="Syed K."/>
            <person name="Tagua V.G."/>
            <person name="Talbot N.J."/>
            <person name="Thon M."/>
            <person name="De vries R.P."/>
            <person name="Wiebenga A."/>
            <person name="Yadav J.S."/>
            <person name="Braun E.L."/>
            <person name="Baker S."/>
            <person name="Garre V."/>
            <person name="Horwitz B."/>
            <person name="Torres-Martinez S."/>
            <person name="Idnurm A."/>
            <person name="Herrera-Estrella A."/>
            <person name="Gabaldon T."/>
            <person name="Grigoriev I.V."/>
        </authorList>
    </citation>
    <scope>NUCLEOTIDE SEQUENCE [LARGE SCALE GENOMIC DNA]</scope>
    <source>
        <strain evidence="3">NRRL 1555(-)</strain>
    </source>
</reference>
<dbReference type="Proteomes" id="UP000077315">
    <property type="component" value="Unassembled WGS sequence"/>
</dbReference>
<gene>
    <name evidence="2" type="ORF">PHYBLDRAFT_146581</name>
</gene>